<feature type="region of interest" description="Disordered" evidence="1">
    <location>
        <begin position="209"/>
        <end position="229"/>
    </location>
</feature>
<dbReference type="AlphaFoldDB" id="A0ABD3PB48"/>
<gene>
    <name evidence="2" type="ORF">ACHAWO_013704</name>
</gene>
<dbReference type="Proteomes" id="UP001530400">
    <property type="component" value="Unassembled WGS sequence"/>
</dbReference>
<organism evidence="2 3">
    <name type="scientific">Cyclotella atomus</name>
    <dbReference type="NCBI Taxonomy" id="382360"/>
    <lineage>
        <taxon>Eukaryota</taxon>
        <taxon>Sar</taxon>
        <taxon>Stramenopiles</taxon>
        <taxon>Ochrophyta</taxon>
        <taxon>Bacillariophyta</taxon>
        <taxon>Coscinodiscophyceae</taxon>
        <taxon>Thalassiosirophycidae</taxon>
        <taxon>Stephanodiscales</taxon>
        <taxon>Stephanodiscaceae</taxon>
        <taxon>Cyclotella</taxon>
    </lineage>
</organism>
<dbReference type="EMBL" id="JALLPJ020000707">
    <property type="protein sequence ID" value="KAL3785006.1"/>
    <property type="molecule type" value="Genomic_DNA"/>
</dbReference>
<comment type="caution">
    <text evidence="2">The sequence shown here is derived from an EMBL/GenBank/DDBJ whole genome shotgun (WGS) entry which is preliminary data.</text>
</comment>
<keyword evidence="3" id="KW-1185">Reference proteome</keyword>
<proteinExistence type="predicted"/>
<accession>A0ABD3PB48</accession>
<sequence>MIKQRALKSLALISLTAFLANISLNTLLPSYDEYNSSTSTTTVDSYDEILTSISRRLTLSPANTRLAQVRMHHVQQLMERGLDPKSARFKELMRERMRRVNVKRRERGGERKVLRGLQIGEEVWRGTPFVVDTKDPKARNLDNVPLEPLQVCDRPTNVGALSKFALLSQFTTCPGRHQGSTEEGSIIEEVALEDESSPFEVHTTTDRALATTDASNPQEESATAEIDPTKPSMLLLSGTNTFGRTGNNLIEFLHALQVARDKDLILGIMTGSWAMQVLMGMFMAIDGEGWEEKWEDAFCAKIIKSEQELEQYNVLTMTTKELFGYTSPSPYDEYVASTQYSIRALFQNYNTGKGTSIRRNQQAGDMCSGIDAVFGNHDKSRVIYSVIHSRHLEGAPGLRLLSKVCRHAKCDATAALEMRPDYINSILRPLGMLNHPIVLITDGQDFSVIQRLMADEEIGPMLRVVPEESSWIGGDLTLGIMSNVFIGNPASTFSTFIAKSRLSLGFGQNYLFRRKTAEGVWVTSCGDGCVFDKRVMDVMS</sequence>
<name>A0ABD3PB48_9STRA</name>
<reference evidence="2 3" key="1">
    <citation type="submission" date="2024-10" db="EMBL/GenBank/DDBJ databases">
        <title>Updated reference genomes for cyclostephanoid diatoms.</title>
        <authorList>
            <person name="Roberts W.R."/>
            <person name="Alverson A.J."/>
        </authorList>
    </citation>
    <scope>NUCLEOTIDE SEQUENCE [LARGE SCALE GENOMIC DNA]</scope>
    <source>
        <strain evidence="2 3">AJA010-31</strain>
    </source>
</reference>
<evidence type="ECO:0000313" key="3">
    <source>
        <dbReference type="Proteomes" id="UP001530400"/>
    </source>
</evidence>
<evidence type="ECO:0000313" key="2">
    <source>
        <dbReference type="EMBL" id="KAL3785006.1"/>
    </source>
</evidence>
<evidence type="ECO:0000256" key="1">
    <source>
        <dbReference type="SAM" id="MobiDB-lite"/>
    </source>
</evidence>
<protein>
    <submittedName>
        <fullName evidence="2">Uncharacterized protein</fullName>
    </submittedName>
</protein>